<dbReference type="SUPFAM" id="SSF53163">
    <property type="entry name" value="HybD-like"/>
    <property type="match status" value="1"/>
</dbReference>
<keyword evidence="2 5" id="KW-0645">Protease</keyword>
<keyword evidence="3" id="KW-0064">Aspartyl protease</keyword>
<protein>
    <submittedName>
        <fullName evidence="5">Hydrogenase maturation protease</fullName>
    </submittedName>
</protein>
<dbReference type="AlphaFoldDB" id="A0A1H3Z3A3"/>
<reference evidence="5 6" key="1">
    <citation type="submission" date="2016-10" db="EMBL/GenBank/DDBJ databases">
        <authorList>
            <person name="de Groot N.N."/>
        </authorList>
    </citation>
    <scope>NUCLEOTIDE SEQUENCE [LARGE SCALE GENOMIC DNA]</scope>
    <source>
        <strain evidence="5 6">CCM7597</strain>
    </source>
</reference>
<dbReference type="NCBIfam" id="TIGR00072">
    <property type="entry name" value="hydrog_prot"/>
    <property type="match status" value="1"/>
</dbReference>
<keyword evidence="4" id="KW-0378">Hydrolase</keyword>
<dbReference type="EMBL" id="FNQR01000003">
    <property type="protein sequence ID" value="SEA18249.1"/>
    <property type="molecule type" value="Genomic_DNA"/>
</dbReference>
<name>A0A1H3Z3A3_9BACI</name>
<dbReference type="InterPro" id="IPR023430">
    <property type="entry name" value="Pept_HybD-like_dom_sf"/>
</dbReference>
<keyword evidence="6" id="KW-1185">Reference proteome</keyword>
<accession>A0A1H3Z3A3</accession>
<sequence>MKIVVLGIGNILMRDDGIGVYVVESLKGLGQLDVTYIIGETDLDYCLDAAEGSSFLFVIDAITTGKPPGTISRFELRQMPVMELGISAHNLHLFHMLHDSKVKGQLIGIEAATIDFHLGLSDILERKFLKIVEHVRRTMEDEIEILGK</sequence>
<dbReference type="GO" id="GO:0008047">
    <property type="term" value="F:enzyme activator activity"/>
    <property type="evidence" value="ECO:0007669"/>
    <property type="project" value="InterPro"/>
</dbReference>
<dbReference type="PANTHER" id="PTHR30302">
    <property type="entry name" value="HYDROGENASE 1 MATURATION PROTEASE"/>
    <property type="match status" value="1"/>
</dbReference>
<dbReference type="Gene3D" id="3.40.50.1450">
    <property type="entry name" value="HybD-like"/>
    <property type="match status" value="1"/>
</dbReference>
<organism evidence="5 6">
    <name type="scientific">Thalassobacillus cyri</name>
    <dbReference type="NCBI Taxonomy" id="571932"/>
    <lineage>
        <taxon>Bacteria</taxon>
        <taxon>Bacillati</taxon>
        <taxon>Bacillota</taxon>
        <taxon>Bacilli</taxon>
        <taxon>Bacillales</taxon>
        <taxon>Bacillaceae</taxon>
        <taxon>Thalassobacillus</taxon>
    </lineage>
</organism>
<gene>
    <name evidence="5" type="ORF">SAMN05421743_103115</name>
</gene>
<comment type="similarity">
    <text evidence="1">Belongs to the peptidase A31 family.</text>
</comment>
<dbReference type="Proteomes" id="UP000198584">
    <property type="component" value="Unassembled WGS sequence"/>
</dbReference>
<dbReference type="PRINTS" id="PR00446">
    <property type="entry name" value="HYDRGNUPTAKE"/>
</dbReference>
<dbReference type="GO" id="GO:0016485">
    <property type="term" value="P:protein processing"/>
    <property type="evidence" value="ECO:0007669"/>
    <property type="project" value="TreeGrafter"/>
</dbReference>
<dbReference type="Pfam" id="PF01750">
    <property type="entry name" value="HycI"/>
    <property type="match status" value="1"/>
</dbReference>
<evidence type="ECO:0000256" key="4">
    <source>
        <dbReference type="ARBA" id="ARBA00022801"/>
    </source>
</evidence>
<dbReference type="RefSeq" id="WP_176791323.1">
    <property type="nucleotide sequence ID" value="NZ_FNQR01000003.1"/>
</dbReference>
<dbReference type="InterPro" id="IPR000671">
    <property type="entry name" value="Peptidase_A31"/>
</dbReference>
<dbReference type="PANTHER" id="PTHR30302:SF1">
    <property type="entry name" value="HYDROGENASE 2 MATURATION PROTEASE"/>
    <property type="match status" value="1"/>
</dbReference>
<dbReference type="GO" id="GO:0004190">
    <property type="term" value="F:aspartic-type endopeptidase activity"/>
    <property type="evidence" value="ECO:0007669"/>
    <property type="project" value="UniProtKB-KW"/>
</dbReference>
<dbReference type="STRING" id="571932.SAMN05421743_103115"/>
<evidence type="ECO:0000256" key="2">
    <source>
        <dbReference type="ARBA" id="ARBA00022670"/>
    </source>
</evidence>
<evidence type="ECO:0000256" key="1">
    <source>
        <dbReference type="ARBA" id="ARBA00006814"/>
    </source>
</evidence>
<proteinExistence type="inferred from homology"/>
<dbReference type="CDD" id="cd00518">
    <property type="entry name" value="H2MP"/>
    <property type="match status" value="1"/>
</dbReference>
<evidence type="ECO:0000256" key="3">
    <source>
        <dbReference type="ARBA" id="ARBA00022750"/>
    </source>
</evidence>
<evidence type="ECO:0000313" key="6">
    <source>
        <dbReference type="Proteomes" id="UP000198584"/>
    </source>
</evidence>
<evidence type="ECO:0000313" key="5">
    <source>
        <dbReference type="EMBL" id="SEA18249.1"/>
    </source>
</evidence>